<accession>A0A6A6ERW7</accession>
<sequence length="266" mass="30579">MEGREDDGHYEIPKKAKVRRAIEYMEAKIIPHFKEDVFRSFGVSQGWAMISDGSVDRRHHNREDDIKKLDRILQEGGFEARSMSWEALAWEAGLDVSGDTIKRALGSMDYHMCIACRKGWVSKALAKQRVECHVYFALGPQDRIYIIRRPGERHCGDSVGYDFKSDLTFYTISSNSNGKMTQRAYIDKRFILEEDGDSGHGPGKSNIGRTWKQKHDLKHYFNCPSSPDLSPIENCWQPPKQYDTRELALEGWERVSQSLLMSALIL</sequence>
<dbReference type="InterPro" id="IPR036397">
    <property type="entry name" value="RNaseH_sf"/>
</dbReference>
<organism evidence="1 2">
    <name type="scientific">Zopfia rhizophila CBS 207.26</name>
    <dbReference type="NCBI Taxonomy" id="1314779"/>
    <lineage>
        <taxon>Eukaryota</taxon>
        <taxon>Fungi</taxon>
        <taxon>Dikarya</taxon>
        <taxon>Ascomycota</taxon>
        <taxon>Pezizomycotina</taxon>
        <taxon>Dothideomycetes</taxon>
        <taxon>Dothideomycetes incertae sedis</taxon>
        <taxon>Zopfiaceae</taxon>
        <taxon>Zopfia</taxon>
    </lineage>
</organism>
<evidence type="ECO:0000313" key="2">
    <source>
        <dbReference type="Proteomes" id="UP000800200"/>
    </source>
</evidence>
<dbReference type="OrthoDB" id="3943628at2759"/>
<evidence type="ECO:0008006" key="3">
    <source>
        <dbReference type="Google" id="ProtNLM"/>
    </source>
</evidence>
<dbReference type="Proteomes" id="UP000800200">
    <property type="component" value="Unassembled WGS sequence"/>
</dbReference>
<reference evidence="1" key="1">
    <citation type="journal article" date="2020" name="Stud. Mycol.">
        <title>101 Dothideomycetes genomes: a test case for predicting lifestyles and emergence of pathogens.</title>
        <authorList>
            <person name="Haridas S."/>
            <person name="Albert R."/>
            <person name="Binder M."/>
            <person name="Bloem J."/>
            <person name="Labutti K."/>
            <person name="Salamov A."/>
            <person name="Andreopoulos B."/>
            <person name="Baker S."/>
            <person name="Barry K."/>
            <person name="Bills G."/>
            <person name="Bluhm B."/>
            <person name="Cannon C."/>
            <person name="Castanera R."/>
            <person name="Culley D."/>
            <person name="Daum C."/>
            <person name="Ezra D."/>
            <person name="Gonzalez J."/>
            <person name="Henrissat B."/>
            <person name="Kuo A."/>
            <person name="Liang C."/>
            <person name="Lipzen A."/>
            <person name="Lutzoni F."/>
            <person name="Magnuson J."/>
            <person name="Mondo S."/>
            <person name="Nolan M."/>
            <person name="Ohm R."/>
            <person name="Pangilinan J."/>
            <person name="Park H.-J."/>
            <person name="Ramirez L."/>
            <person name="Alfaro M."/>
            <person name="Sun H."/>
            <person name="Tritt A."/>
            <person name="Yoshinaga Y."/>
            <person name="Zwiers L.-H."/>
            <person name="Turgeon B."/>
            <person name="Goodwin S."/>
            <person name="Spatafora J."/>
            <person name="Crous P."/>
            <person name="Grigoriev I."/>
        </authorList>
    </citation>
    <scope>NUCLEOTIDE SEQUENCE</scope>
    <source>
        <strain evidence="1">CBS 207.26</strain>
    </source>
</reference>
<dbReference type="Gene3D" id="3.30.420.10">
    <property type="entry name" value="Ribonuclease H-like superfamily/Ribonuclease H"/>
    <property type="match status" value="1"/>
</dbReference>
<evidence type="ECO:0000313" key="1">
    <source>
        <dbReference type="EMBL" id="KAF2194324.1"/>
    </source>
</evidence>
<keyword evidence="2" id="KW-1185">Reference proteome</keyword>
<proteinExistence type="predicted"/>
<name>A0A6A6ERW7_9PEZI</name>
<dbReference type="EMBL" id="ML994612">
    <property type="protein sequence ID" value="KAF2194324.1"/>
    <property type="molecule type" value="Genomic_DNA"/>
</dbReference>
<gene>
    <name evidence="1" type="ORF">K469DRAFT_727625</name>
</gene>
<protein>
    <recommendedName>
        <fullName evidence="3">Tc1-like transposase DDE domain-containing protein</fullName>
    </recommendedName>
</protein>
<dbReference type="GO" id="GO:0003676">
    <property type="term" value="F:nucleic acid binding"/>
    <property type="evidence" value="ECO:0007669"/>
    <property type="project" value="InterPro"/>
</dbReference>
<dbReference type="AlphaFoldDB" id="A0A6A6ERW7"/>